<comment type="similarity">
    <text evidence="2 6">Belongs to the FKBP-type PPIase family.</text>
</comment>
<keyword evidence="10" id="KW-1185">Reference proteome</keyword>
<dbReference type="FunFam" id="3.10.50.40:FF:000006">
    <property type="entry name" value="Peptidyl-prolyl cis-trans isomerase"/>
    <property type="match status" value="1"/>
</dbReference>
<evidence type="ECO:0000256" key="4">
    <source>
        <dbReference type="ARBA" id="ARBA00023235"/>
    </source>
</evidence>
<dbReference type="PANTHER" id="PTHR43811">
    <property type="entry name" value="FKBP-TYPE PEPTIDYL-PROLYL CIS-TRANS ISOMERASE FKPA"/>
    <property type="match status" value="1"/>
</dbReference>
<dbReference type="EMBL" id="CP001032">
    <property type="protein sequence ID" value="ACB74229.1"/>
    <property type="molecule type" value="Genomic_DNA"/>
</dbReference>
<organism evidence="9 10">
    <name type="scientific">Opitutus terrae (strain DSM 11246 / JCM 15787 / PB90-1)</name>
    <dbReference type="NCBI Taxonomy" id="452637"/>
    <lineage>
        <taxon>Bacteria</taxon>
        <taxon>Pseudomonadati</taxon>
        <taxon>Verrucomicrobiota</taxon>
        <taxon>Opitutia</taxon>
        <taxon>Opitutales</taxon>
        <taxon>Opitutaceae</taxon>
        <taxon>Opitutus</taxon>
    </lineage>
</organism>
<dbReference type="SUPFAM" id="SSF54534">
    <property type="entry name" value="FKBP-like"/>
    <property type="match status" value="1"/>
</dbReference>
<dbReference type="InterPro" id="IPR001179">
    <property type="entry name" value="PPIase_FKBP_dom"/>
</dbReference>
<sequence>MTSPLLRLALFAAVILATPLLHAQRERLTPEEIDYVNEKWPGTKKTSTGIRYLVLQEGSGAQPKPGDRVGVTYVGTLLRGEKFDERLEADNPLRFRLGRGEVIDGWDQLLPAMKLSEKRLVIIPAALAYGSRGRPPSIPRDATLVFEMQLVEIKPQ</sequence>
<dbReference type="Gene3D" id="3.10.50.40">
    <property type="match status" value="1"/>
</dbReference>
<keyword evidence="7" id="KW-0732">Signal</keyword>
<accession>B1ZWV5</accession>
<dbReference type="KEGG" id="ote:Oter_0941"/>
<protein>
    <recommendedName>
        <fullName evidence="6">Peptidyl-prolyl cis-trans isomerase</fullName>
        <ecNumber evidence="6">5.2.1.8</ecNumber>
    </recommendedName>
</protein>
<evidence type="ECO:0000256" key="6">
    <source>
        <dbReference type="RuleBase" id="RU003915"/>
    </source>
</evidence>
<proteinExistence type="inferred from homology"/>
<keyword evidence="3 5" id="KW-0697">Rotamase</keyword>
<dbReference type="PROSITE" id="PS50059">
    <property type="entry name" value="FKBP_PPIASE"/>
    <property type="match status" value="1"/>
</dbReference>
<evidence type="ECO:0000256" key="7">
    <source>
        <dbReference type="SAM" id="SignalP"/>
    </source>
</evidence>
<keyword evidence="4 5" id="KW-0413">Isomerase</keyword>
<dbReference type="Pfam" id="PF00254">
    <property type="entry name" value="FKBP_C"/>
    <property type="match status" value="1"/>
</dbReference>
<dbReference type="OrthoDB" id="9814548at2"/>
<evidence type="ECO:0000313" key="10">
    <source>
        <dbReference type="Proteomes" id="UP000007013"/>
    </source>
</evidence>
<dbReference type="Proteomes" id="UP000007013">
    <property type="component" value="Chromosome"/>
</dbReference>
<feature type="signal peptide" evidence="7">
    <location>
        <begin position="1"/>
        <end position="23"/>
    </location>
</feature>
<feature type="domain" description="PPIase FKBP-type" evidence="8">
    <location>
        <begin position="66"/>
        <end position="154"/>
    </location>
</feature>
<evidence type="ECO:0000256" key="5">
    <source>
        <dbReference type="PROSITE-ProRule" id="PRU00277"/>
    </source>
</evidence>
<evidence type="ECO:0000256" key="1">
    <source>
        <dbReference type="ARBA" id="ARBA00000971"/>
    </source>
</evidence>
<reference evidence="9 10" key="1">
    <citation type="journal article" date="2011" name="J. Bacteriol.">
        <title>Genome sequence of the verrucomicrobium Opitutus terrae PB90-1, an abundant inhabitant of rice paddy soil ecosystems.</title>
        <authorList>
            <person name="van Passel M.W."/>
            <person name="Kant R."/>
            <person name="Palva A."/>
            <person name="Copeland A."/>
            <person name="Lucas S."/>
            <person name="Lapidus A."/>
            <person name="Glavina del Rio T."/>
            <person name="Pitluck S."/>
            <person name="Goltsman E."/>
            <person name="Clum A."/>
            <person name="Sun H."/>
            <person name="Schmutz J."/>
            <person name="Larimer F.W."/>
            <person name="Land M.L."/>
            <person name="Hauser L."/>
            <person name="Kyrpides N."/>
            <person name="Mikhailova N."/>
            <person name="Richardson P.P."/>
            <person name="Janssen P.H."/>
            <person name="de Vos W.M."/>
            <person name="Smidt H."/>
        </authorList>
    </citation>
    <scope>NUCLEOTIDE SEQUENCE [LARGE SCALE GENOMIC DNA]</scope>
    <source>
        <strain evidence="10">DSM 11246 / JCM 15787 / PB90-1</strain>
    </source>
</reference>
<dbReference type="PANTHER" id="PTHR43811:SF19">
    <property type="entry name" value="39 KDA FK506-BINDING NUCLEAR PROTEIN"/>
    <property type="match status" value="1"/>
</dbReference>
<dbReference type="InterPro" id="IPR046357">
    <property type="entry name" value="PPIase_dom_sf"/>
</dbReference>
<feature type="chain" id="PRO_5002772183" description="Peptidyl-prolyl cis-trans isomerase" evidence="7">
    <location>
        <begin position="24"/>
        <end position="156"/>
    </location>
</feature>
<dbReference type="HOGENOM" id="CLU_013615_7_2_0"/>
<gene>
    <name evidence="9" type="ordered locus">Oter_0941</name>
</gene>
<evidence type="ECO:0000313" key="9">
    <source>
        <dbReference type="EMBL" id="ACB74229.1"/>
    </source>
</evidence>
<dbReference type="RefSeq" id="WP_012373767.1">
    <property type="nucleotide sequence ID" value="NC_010571.1"/>
</dbReference>
<comment type="catalytic activity">
    <reaction evidence="1 5 6">
        <text>[protein]-peptidylproline (omega=180) = [protein]-peptidylproline (omega=0)</text>
        <dbReference type="Rhea" id="RHEA:16237"/>
        <dbReference type="Rhea" id="RHEA-COMP:10747"/>
        <dbReference type="Rhea" id="RHEA-COMP:10748"/>
        <dbReference type="ChEBI" id="CHEBI:83833"/>
        <dbReference type="ChEBI" id="CHEBI:83834"/>
        <dbReference type="EC" id="5.2.1.8"/>
    </reaction>
</comment>
<evidence type="ECO:0000256" key="3">
    <source>
        <dbReference type="ARBA" id="ARBA00023110"/>
    </source>
</evidence>
<dbReference type="AlphaFoldDB" id="B1ZWV5"/>
<dbReference type="eggNOG" id="COG0545">
    <property type="taxonomic scope" value="Bacteria"/>
</dbReference>
<evidence type="ECO:0000259" key="8">
    <source>
        <dbReference type="PROSITE" id="PS50059"/>
    </source>
</evidence>
<evidence type="ECO:0000256" key="2">
    <source>
        <dbReference type="ARBA" id="ARBA00006577"/>
    </source>
</evidence>
<dbReference type="GO" id="GO:0003755">
    <property type="term" value="F:peptidyl-prolyl cis-trans isomerase activity"/>
    <property type="evidence" value="ECO:0007669"/>
    <property type="project" value="UniProtKB-UniRule"/>
</dbReference>
<dbReference type="EC" id="5.2.1.8" evidence="6"/>
<dbReference type="STRING" id="452637.Oter_0941"/>
<name>B1ZWV5_OPITP</name>